<keyword evidence="2" id="KW-1185">Reference proteome</keyword>
<reference evidence="1 2" key="1">
    <citation type="submission" date="2016-10" db="EMBL/GenBank/DDBJ databases">
        <authorList>
            <person name="de Groot N.N."/>
        </authorList>
    </citation>
    <scope>NUCLEOTIDE SEQUENCE [LARGE SCALE GENOMIC DNA]</scope>
    <source>
        <strain evidence="1 2">CGMCC 1.8894</strain>
    </source>
</reference>
<evidence type="ECO:0000313" key="2">
    <source>
        <dbReference type="Proteomes" id="UP000198539"/>
    </source>
</evidence>
<gene>
    <name evidence="1" type="ORF">SAMN04488238_103368</name>
</gene>
<dbReference type="AlphaFoldDB" id="A0A1H2WH79"/>
<evidence type="ECO:0000313" key="1">
    <source>
        <dbReference type="EMBL" id="SDW79369.1"/>
    </source>
</evidence>
<protein>
    <submittedName>
        <fullName evidence="1">Uncharacterized protein</fullName>
    </submittedName>
</protein>
<accession>A0A1H2WH79</accession>
<organism evidence="1 2">
    <name type="scientific">Roseicitreum antarcticum</name>
    <dbReference type="NCBI Taxonomy" id="564137"/>
    <lineage>
        <taxon>Bacteria</taxon>
        <taxon>Pseudomonadati</taxon>
        <taxon>Pseudomonadota</taxon>
        <taxon>Alphaproteobacteria</taxon>
        <taxon>Rhodobacterales</taxon>
        <taxon>Paracoccaceae</taxon>
        <taxon>Roseicitreum</taxon>
    </lineage>
</organism>
<dbReference type="OrthoDB" id="8482081at2"/>
<proteinExistence type="predicted"/>
<name>A0A1H2WH79_9RHOB</name>
<dbReference type="EMBL" id="FNOM01000003">
    <property type="protein sequence ID" value="SDW79369.1"/>
    <property type="molecule type" value="Genomic_DNA"/>
</dbReference>
<dbReference type="Proteomes" id="UP000198539">
    <property type="component" value="Unassembled WGS sequence"/>
</dbReference>
<dbReference type="RefSeq" id="WP_092886960.1">
    <property type="nucleotide sequence ID" value="NZ_CP061498.1"/>
</dbReference>
<sequence>MAFHLSKRDAIKILFSETVGWKLGMPLVGLAVSQAVTALDHLLNNTAELRLADAAGQSSDEFLNQHPLPLQALYDREKLLRGRLLYVEMANFIDLIVRTGRVHIDIAPRPEGFRLAPFADPGTEALRNQGFERLREVGKYRHNSNVIRLERVDVQPGGARLHIQRATYHDQASSNLILDFVGNGRAPTLREALRRESPGRLPDLDDRRLANSLGVTVLVFYRDARDNWTPFLVPRTRATAVLNRGLWSDSASGAAQWPKDAETAPKTFDAYILDDLHQEMESEIGLFPEDLTALLPLAIGREIMRAGKPQMFFIGFTQLSRPQLLKRMETARKKNLRNPIEPEEIYRMPLLRRAPTPDDPSQIHAVYEDAVVDPQCAASLYYALSFLNRLTESRHAWLS</sequence>